<feature type="region of interest" description="Disordered" evidence="3">
    <location>
        <begin position="82"/>
        <end position="114"/>
    </location>
</feature>
<evidence type="ECO:0000313" key="6">
    <source>
        <dbReference type="RefSeq" id="XP_005110965.1"/>
    </source>
</evidence>
<dbReference type="SUPFAM" id="SSF55753">
    <property type="entry name" value="Actin depolymerizing proteins"/>
    <property type="match status" value="1"/>
</dbReference>
<evidence type="ECO:0000313" key="5">
    <source>
        <dbReference type="Proteomes" id="UP000694888"/>
    </source>
</evidence>
<feature type="domain" description="ADF-H" evidence="4">
    <location>
        <begin position="1"/>
        <end position="178"/>
    </location>
</feature>
<comment type="similarity">
    <text evidence="1">Belongs to the actin-binding proteins ADF family.</text>
</comment>
<dbReference type="Gene3D" id="3.40.20.10">
    <property type="entry name" value="Severin"/>
    <property type="match status" value="1"/>
</dbReference>
<keyword evidence="5" id="KW-1185">Reference proteome</keyword>
<dbReference type="InterPro" id="IPR029006">
    <property type="entry name" value="ADF-H/Gelsolin-like_dom_sf"/>
</dbReference>
<dbReference type="InterPro" id="IPR002108">
    <property type="entry name" value="ADF-H"/>
</dbReference>
<dbReference type="Proteomes" id="UP000694888">
    <property type="component" value="Unplaced"/>
</dbReference>
<evidence type="ECO:0000256" key="2">
    <source>
        <dbReference type="ARBA" id="ARBA00023203"/>
    </source>
</evidence>
<organism evidence="5 6">
    <name type="scientific">Aplysia californica</name>
    <name type="common">California sea hare</name>
    <dbReference type="NCBI Taxonomy" id="6500"/>
    <lineage>
        <taxon>Eukaryota</taxon>
        <taxon>Metazoa</taxon>
        <taxon>Spiralia</taxon>
        <taxon>Lophotrochozoa</taxon>
        <taxon>Mollusca</taxon>
        <taxon>Gastropoda</taxon>
        <taxon>Heterobranchia</taxon>
        <taxon>Euthyneura</taxon>
        <taxon>Tectipleura</taxon>
        <taxon>Aplysiida</taxon>
        <taxon>Aplysioidea</taxon>
        <taxon>Aplysiidae</taxon>
        <taxon>Aplysia</taxon>
    </lineage>
</organism>
<name>A0ABM0K801_APLCA</name>
<dbReference type="PANTHER" id="PTHR11913">
    <property type="entry name" value="COFILIN-RELATED"/>
    <property type="match status" value="1"/>
</dbReference>
<accession>A0ABM0K801</accession>
<protein>
    <submittedName>
        <fullName evidence="6">Actin-depolymerizing factor 10</fullName>
    </submittedName>
</protein>
<reference evidence="6" key="1">
    <citation type="submission" date="2025-08" db="UniProtKB">
        <authorList>
            <consortium name="RefSeq"/>
        </authorList>
    </citation>
    <scope>IDENTIFICATION</scope>
</reference>
<evidence type="ECO:0000256" key="3">
    <source>
        <dbReference type="SAM" id="MobiDB-lite"/>
    </source>
</evidence>
<dbReference type="PROSITE" id="PS51263">
    <property type="entry name" value="ADF_H"/>
    <property type="match status" value="1"/>
</dbReference>
<evidence type="ECO:0000256" key="1">
    <source>
        <dbReference type="ARBA" id="ARBA00006844"/>
    </source>
</evidence>
<keyword evidence="2" id="KW-0009">Actin-binding</keyword>
<proteinExistence type="inferred from homology"/>
<sequence length="183" mass="20489">MTEISEAAMTAFEEMKQYECYQYVIFKLSGDFSTILLDEIASPDKTYDDFTSVLRPSDELMEASGTGECRLAMVKISVDTSPENSPVASSSSVSANSSLGNSSTASSSSGNASANNNIDNESVIACILWLPFRCEIPEKMRYISAKEYLHTEMQWTGRTVYCERRKDLDIAKIQREMRFDFDV</sequence>
<gene>
    <name evidence="6" type="primary">LOC101847460</name>
</gene>
<dbReference type="Pfam" id="PF00241">
    <property type="entry name" value="Cofilin_ADF"/>
    <property type="match status" value="1"/>
</dbReference>
<dbReference type="GeneID" id="101847460"/>
<evidence type="ECO:0000259" key="4">
    <source>
        <dbReference type="PROSITE" id="PS51263"/>
    </source>
</evidence>
<dbReference type="InterPro" id="IPR017904">
    <property type="entry name" value="ADF/Cofilin"/>
</dbReference>
<dbReference type="RefSeq" id="XP_005110965.1">
    <property type="nucleotide sequence ID" value="XM_005110908.3"/>
</dbReference>